<dbReference type="Proteomes" id="UP001230908">
    <property type="component" value="Unassembled WGS sequence"/>
</dbReference>
<dbReference type="EC" id="3.4.21.89" evidence="4 7"/>
<dbReference type="PROSITE" id="PS00761">
    <property type="entry name" value="SPASE_I_3"/>
    <property type="match status" value="1"/>
</dbReference>
<accession>A0ABU0ZUA4</accession>
<dbReference type="CDD" id="cd06530">
    <property type="entry name" value="S26_SPase_I"/>
    <property type="match status" value="1"/>
</dbReference>
<evidence type="ECO:0000256" key="1">
    <source>
        <dbReference type="ARBA" id="ARBA00000677"/>
    </source>
</evidence>
<dbReference type="InterPro" id="IPR019756">
    <property type="entry name" value="Pept_S26A_signal_pept_1_Ser-AS"/>
</dbReference>
<evidence type="ECO:0000313" key="10">
    <source>
        <dbReference type="Proteomes" id="UP001230908"/>
    </source>
</evidence>
<dbReference type="Pfam" id="PF10502">
    <property type="entry name" value="Peptidase_S26"/>
    <property type="match status" value="2"/>
</dbReference>
<name>A0ABU0ZUA4_9ACTN</name>
<keyword evidence="6 7" id="KW-0378">Hydrolase</keyword>
<comment type="subcellular location">
    <subcellularLocation>
        <location evidence="2">Cell membrane</location>
        <topology evidence="2">Single-pass type II membrane protein</topology>
    </subcellularLocation>
    <subcellularLocation>
        <location evidence="7">Membrane</location>
        <topology evidence="7">Single-pass type II membrane protein</topology>
    </subcellularLocation>
</comment>
<dbReference type="InterPro" id="IPR019758">
    <property type="entry name" value="Pept_S26A_signal_pept_1_CS"/>
</dbReference>
<dbReference type="NCBIfam" id="TIGR02227">
    <property type="entry name" value="sigpep_I_bact"/>
    <property type="match status" value="1"/>
</dbReference>
<evidence type="ECO:0000256" key="7">
    <source>
        <dbReference type="RuleBase" id="RU362042"/>
    </source>
</evidence>
<dbReference type="PRINTS" id="PR00727">
    <property type="entry name" value="LEADERPTASE"/>
</dbReference>
<evidence type="ECO:0000256" key="4">
    <source>
        <dbReference type="ARBA" id="ARBA00013208"/>
    </source>
</evidence>
<evidence type="ECO:0000256" key="2">
    <source>
        <dbReference type="ARBA" id="ARBA00004401"/>
    </source>
</evidence>
<dbReference type="SUPFAM" id="SSF51306">
    <property type="entry name" value="LexA/Signal peptidase"/>
    <property type="match status" value="1"/>
</dbReference>
<organism evidence="9 10">
    <name type="scientific">Phytohabitans maris</name>
    <dbReference type="NCBI Taxonomy" id="3071409"/>
    <lineage>
        <taxon>Bacteria</taxon>
        <taxon>Bacillati</taxon>
        <taxon>Actinomycetota</taxon>
        <taxon>Actinomycetes</taxon>
        <taxon>Micromonosporales</taxon>
        <taxon>Micromonosporaceae</taxon>
    </lineage>
</organism>
<comment type="caution">
    <text evidence="9">The sequence shown here is derived from an EMBL/GenBank/DDBJ whole genome shotgun (WGS) entry which is preliminary data.</text>
</comment>
<keyword evidence="5 7" id="KW-0645">Protease</keyword>
<protein>
    <recommendedName>
        <fullName evidence="4 7">Signal peptidase I</fullName>
        <ecNumber evidence="4 7">3.4.21.89</ecNumber>
    </recommendedName>
</protein>
<dbReference type="PROSITE" id="PS00501">
    <property type="entry name" value="SPASE_I_1"/>
    <property type="match status" value="1"/>
</dbReference>
<feature type="domain" description="Peptidase S26" evidence="8">
    <location>
        <begin position="15"/>
        <end position="101"/>
    </location>
</feature>
<dbReference type="PANTHER" id="PTHR43390">
    <property type="entry name" value="SIGNAL PEPTIDASE I"/>
    <property type="match status" value="1"/>
</dbReference>
<dbReference type="InterPro" id="IPR000223">
    <property type="entry name" value="Pept_S26A_signal_pept_1"/>
</dbReference>
<reference evidence="9 10" key="1">
    <citation type="submission" date="2023-08" db="EMBL/GenBank/DDBJ databases">
        <title>Phytohabitans sansha sp. nov., isolated from marine sediment.</title>
        <authorList>
            <person name="Zhao Y."/>
            <person name="Yi K."/>
        </authorList>
    </citation>
    <scope>NUCLEOTIDE SEQUENCE [LARGE SCALE GENOMIC DNA]</scope>
    <source>
        <strain evidence="9 10">ZYX-F-186</strain>
    </source>
</reference>
<dbReference type="RefSeq" id="WP_308717013.1">
    <property type="nucleotide sequence ID" value="NZ_JAVHUY010000046.1"/>
</dbReference>
<feature type="domain" description="Peptidase S26" evidence="8">
    <location>
        <begin position="113"/>
        <end position="150"/>
    </location>
</feature>
<evidence type="ECO:0000256" key="5">
    <source>
        <dbReference type="ARBA" id="ARBA00022670"/>
    </source>
</evidence>
<evidence type="ECO:0000256" key="3">
    <source>
        <dbReference type="ARBA" id="ARBA00009370"/>
    </source>
</evidence>
<keyword evidence="10" id="KW-1185">Reference proteome</keyword>
<dbReference type="GO" id="GO:0009003">
    <property type="term" value="F:signal peptidase activity"/>
    <property type="evidence" value="ECO:0007669"/>
    <property type="project" value="UniProtKB-EC"/>
</dbReference>
<evidence type="ECO:0000259" key="8">
    <source>
        <dbReference type="Pfam" id="PF10502"/>
    </source>
</evidence>
<dbReference type="PANTHER" id="PTHR43390:SF1">
    <property type="entry name" value="CHLOROPLAST PROCESSING PEPTIDASE"/>
    <property type="match status" value="1"/>
</dbReference>
<proteinExistence type="inferred from homology"/>
<comment type="catalytic activity">
    <reaction evidence="1 7">
        <text>Cleavage of hydrophobic, N-terminal signal or leader sequences from secreted and periplasmic proteins.</text>
        <dbReference type="EC" id="3.4.21.89"/>
    </reaction>
</comment>
<sequence>MIRTLGTLAVGALALGALAWLVRRRVFVVTVRGGSMEPTLSDGDRLVCRRAGIAAVHRGDIVVLERPDTDRHWTRPPVTRIGKGQELLVKRAVAVPGDQVPRSLVPALAGRPEDRVPPRCLVVLGDNGAHSLDSKRLGYIPAERVLGVVRRRLGTTTRRARHSTTIEA</sequence>
<dbReference type="InterPro" id="IPR019533">
    <property type="entry name" value="Peptidase_S26"/>
</dbReference>
<evidence type="ECO:0000256" key="6">
    <source>
        <dbReference type="ARBA" id="ARBA00022801"/>
    </source>
</evidence>
<evidence type="ECO:0000313" key="9">
    <source>
        <dbReference type="EMBL" id="MDQ7909755.1"/>
    </source>
</evidence>
<dbReference type="Gene3D" id="2.10.109.10">
    <property type="entry name" value="Umud Fragment, subunit A"/>
    <property type="match status" value="1"/>
</dbReference>
<dbReference type="InterPro" id="IPR036286">
    <property type="entry name" value="LexA/Signal_pep-like_sf"/>
</dbReference>
<comment type="similarity">
    <text evidence="3 7">Belongs to the peptidase S26 family.</text>
</comment>
<dbReference type="EMBL" id="JAVHUY010000046">
    <property type="protein sequence ID" value="MDQ7909755.1"/>
    <property type="molecule type" value="Genomic_DNA"/>
</dbReference>
<gene>
    <name evidence="9" type="primary">lepB</name>
    <name evidence="9" type="ORF">RB614_35065</name>
</gene>